<name>F8A8C6_THEID</name>
<dbReference type="GO" id="GO:0016787">
    <property type="term" value="F:hydrolase activity"/>
    <property type="evidence" value="ECO:0007669"/>
    <property type="project" value="InterPro"/>
</dbReference>
<dbReference type="PANTHER" id="PTHR43064">
    <property type="entry name" value="PHOSPHORIBOSYLAMINOIMIDAZOLE CARBOXYLASE-RELATED"/>
    <property type="match status" value="1"/>
</dbReference>
<dbReference type="PaxDb" id="667014-Thein_0045"/>
<dbReference type="eggNOG" id="COG1691">
    <property type="taxonomic scope" value="Bacteria"/>
</dbReference>
<organism evidence="2 3">
    <name type="scientific">Thermodesulfatator indicus (strain DSM 15286 / JCM 11887 / CIR29812)</name>
    <dbReference type="NCBI Taxonomy" id="667014"/>
    <lineage>
        <taxon>Bacteria</taxon>
        <taxon>Pseudomonadati</taxon>
        <taxon>Thermodesulfobacteriota</taxon>
        <taxon>Thermodesulfobacteria</taxon>
        <taxon>Thermodesulfobacteriales</taxon>
        <taxon>Thermodesulfatatoraceae</taxon>
        <taxon>Thermodesulfatator</taxon>
    </lineage>
</organism>
<dbReference type="InterPro" id="IPR000031">
    <property type="entry name" value="PurE_dom"/>
</dbReference>
<reference evidence="3" key="1">
    <citation type="submission" date="2011-04" db="EMBL/GenBank/DDBJ databases">
        <title>The complete genome of Thermodesulfatator indicus DSM 15286.</title>
        <authorList>
            <person name="Lucas S."/>
            <person name="Copeland A."/>
            <person name="Lapidus A."/>
            <person name="Bruce D."/>
            <person name="Goodwin L."/>
            <person name="Pitluck S."/>
            <person name="Peters L."/>
            <person name="Kyrpides N."/>
            <person name="Mavromatis K."/>
            <person name="Pagani I."/>
            <person name="Ivanova N."/>
            <person name="Saunders L."/>
            <person name="Detter J.C."/>
            <person name="Tapia R."/>
            <person name="Han C."/>
            <person name="Land M."/>
            <person name="Hauser L."/>
            <person name="Markowitz V."/>
            <person name="Cheng J.-F."/>
            <person name="Hugenholtz P."/>
            <person name="Woyke T."/>
            <person name="Wu D."/>
            <person name="Spring S."/>
            <person name="Schroeder M."/>
            <person name="Brambilla E."/>
            <person name="Klenk H.-P."/>
            <person name="Eisen J.A."/>
        </authorList>
    </citation>
    <scope>NUCLEOTIDE SEQUENCE [LARGE SCALE GENOMIC DNA]</scope>
    <source>
        <strain evidence="3">DSM 15286 / JCM 11887 / CIR29812</strain>
    </source>
</reference>
<reference evidence="2 3" key="2">
    <citation type="journal article" date="2012" name="Stand. Genomic Sci.">
        <title>Complete genome sequence of the thermophilic sulfate-reducing ocean bacterium Thermodesulfatator indicus type strain (CIR29812(T)).</title>
        <authorList>
            <person name="Anderson I."/>
            <person name="Saunders E."/>
            <person name="Lapidus A."/>
            <person name="Nolan M."/>
            <person name="Lucas S."/>
            <person name="Tice H."/>
            <person name="Del Rio T.G."/>
            <person name="Cheng J.F."/>
            <person name="Han C."/>
            <person name="Tapia R."/>
            <person name="Goodwin L.A."/>
            <person name="Pitluck S."/>
            <person name="Liolios K."/>
            <person name="Mavromatis K."/>
            <person name="Pagani I."/>
            <person name="Ivanova N."/>
            <person name="Mikhailova N."/>
            <person name="Pati A."/>
            <person name="Chen A."/>
            <person name="Palaniappan K."/>
            <person name="Land M."/>
            <person name="Hauser L."/>
            <person name="Jeffries C.D."/>
            <person name="Chang Y.J."/>
            <person name="Brambilla E.M."/>
            <person name="Rohde M."/>
            <person name="Spring S."/>
            <person name="Goker M."/>
            <person name="Detter J.C."/>
            <person name="Woyke T."/>
            <person name="Bristow J."/>
            <person name="Eisen J.A."/>
            <person name="Markowitz V."/>
            <person name="Hugenholtz P."/>
            <person name="Kyrpides N.C."/>
            <person name="Klenk H.P."/>
        </authorList>
    </citation>
    <scope>NUCLEOTIDE SEQUENCE [LARGE SCALE GENOMIC DNA]</scope>
    <source>
        <strain evidence="3">DSM 15286 / JCM 11887 / CIR29812</strain>
    </source>
</reference>
<dbReference type="InterPro" id="IPR039476">
    <property type="entry name" value="P2CMN_synthase_LarB"/>
</dbReference>
<dbReference type="KEGG" id="tid:Thein_0045"/>
<feature type="domain" description="PurE" evidence="1">
    <location>
        <begin position="118"/>
        <end position="250"/>
    </location>
</feature>
<evidence type="ECO:0000313" key="3">
    <source>
        <dbReference type="Proteomes" id="UP000006793"/>
    </source>
</evidence>
<sequence>MMREKIRKVLEALAQGKMTQEEAEEALSLAPFEDLGFARLDHHRGIRKHFPEVIYGPGKTEEELIKITETFLAKKLSLLITRVESQKAQAVLKKFPELSYSSRARLIYHLPEKREPKGYILIACGGTADLPVVEEARICAEAFGNRVEVIVDVGVAGVHRIVPELPKLRQARVIICVAGMEGALPSLVAGLIDVPIIAVPVSAGYGANFQGLAPLLTMLNSCAAGVAVVNIDNGFGAAYMASLINQLPERVFSRA</sequence>
<dbReference type="InParanoid" id="F8A8C6"/>
<evidence type="ECO:0000259" key="1">
    <source>
        <dbReference type="SMART" id="SM01001"/>
    </source>
</evidence>
<proteinExistence type="predicted"/>
<dbReference type="NCBIfam" id="NF033503">
    <property type="entry name" value="LarB"/>
    <property type="match status" value="1"/>
</dbReference>
<dbReference type="PANTHER" id="PTHR43064:SF1">
    <property type="entry name" value="SLL1489 PROTEIN"/>
    <property type="match status" value="1"/>
</dbReference>
<protein>
    <submittedName>
        <fullName evidence="2">1-(5-phosphoribosyl)-5-amino-4-imidazole-carboxylate (AIR) carboxylase</fullName>
    </submittedName>
</protein>
<dbReference type="SMART" id="SM01001">
    <property type="entry name" value="AIRC"/>
    <property type="match status" value="1"/>
</dbReference>
<accession>F8A8C6</accession>
<dbReference type="Pfam" id="PF00731">
    <property type="entry name" value="AIRC"/>
    <property type="match status" value="1"/>
</dbReference>
<keyword evidence="3" id="KW-1185">Reference proteome</keyword>
<dbReference type="STRING" id="667014.Thein_0045"/>
<dbReference type="Proteomes" id="UP000006793">
    <property type="component" value="Chromosome"/>
</dbReference>
<dbReference type="HOGENOM" id="CLU_065705_0_0_0"/>
<dbReference type="Gene3D" id="3.40.50.1970">
    <property type="match status" value="1"/>
</dbReference>
<dbReference type="EMBL" id="CP002683">
    <property type="protein sequence ID" value="AEH43930.1"/>
    <property type="molecule type" value="Genomic_DNA"/>
</dbReference>
<dbReference type="SUPFAM" id="SSF52255">
    <property type="entry name" value="N5-CAIR mutase (phosphoribosylaminoimidazole carboxylase, PurE)"/>
    <property type="match status" value="1"/>
</dbReference>
<gene>
    <name evidence="2" type="ordered locus">Thein_0045</name>
</gene>
<evidence type="ECO:0000313" key="2">
    <source>
        <dbReference type="EMBL" id="AEH43930.1"/>
    </source>
</evidence>
<dbReference type="AlphaFoldDB" id="F8A8C6"/>
<dbReference type="GO" id="GO:0006189">
    <property type="term" value="P:'de novo' IMP biosynthetic process"/>
    <property type="evidence" value="ECO:0007669"/>
    <property type="project" value="InterPro"/>
</dbReference>
<dbReference type="RefSeq" id="WP_013906677.1">
    <property type="nucleotide sequence ID" value="NC_015681.1"/>
</dbReference>
<dbReference type="OrthoDB" id="9782511at2"/>